<dbReference type="PANTHER" id="PTHR30624:SF0">
    <property type="entry name" value="METALLOPROTEASE SLR0863"/>
    <property type="match status" value="1"/>
</dbReference>
<evidence type="ECO:0000313" key="4">
    <source>
        <dbReference type="Proteomes" id="UP000530514"/>
    </source>
</evidence>
<dbReference type="Proteomes" id="UP000530514">
    <property type="component" value="Unassembled WGS sequence"/>
</dbReference>
<accession>A0A7W1X8L5</accession>
<evidence type="ECO:0000256" key="1">
    <source>
        <dbReference type="ARBA" id="ARBA00005836"/>
    </source>
</evidence>
<feature type="domain" description="Metalloprotease TldD/E C-terminal" evidence="2">
    <location>
        <begin position="158"/>
        <end position="388"/>
    </location>
</feature>
<dbReference type="GO" id="GO:0008237">
    <property type="term" value="F:metallopeptidase activity"/>
    <property type="evidence" value="ECO:0007669"/>
    <property type="project" value="InterPro"/>
</dbReference>
<dbReference type="GO" id="GO:0005829">
    <property type="term" value="C:cytosol"/>
    <property type="evidence" value="ECO:0007669"/>
    <property type="project" value="TreeGrafter"/>
</dbReference>
<dbReference type="EMBL" id="JACEIP010000004">
    <property type="protein sequence ID" value="MBA4542095.1"/>
    <property type="molecule type" value="Genomic_DNA"/>
</dbReference>
<dbReference type="GO" id="GO:0006508">
    <property type="term" value="P:proteolysis"/>
    <property type="evidence" value="ECO:0007669"/>
    <property type="project" value="InterPro"/>
</dbReference>
<keyword evidence="4" id="KW-1185">Reference proteome</keyword>
<proteinExistence type="inferred from homology"/>
<organism evidence="3 4">
    <name type="scientific">Thermoactinomyces daqus</name>
    <dbReference type="NCBI Taxonomy" id="1329516"/>
    <lineage>
        <taxon>Bacteria</taxon>
        <taxon>Bacillati</taxon>
        <taxon>Bacillota</taxon>
        <taxon>Bacilli</taxon>
        <taxon>Bacillales</taxon>
        <taxon>Thermoactinomycetaceae</taxon>
        <taxon>Thermoactinomyces</taxon>
    </lineage>
</organism>
<sequence>MRREEPGTLRGSAANHWRFYRTVYFESQTKRITRLQSDPRQGYQGLKSFAWLEEKLTSCAEALDVSLRSVRKRIEYYRITIRSQQSLLWHMERPHFSPREIGVLIHLFVRGRSASIPVIWQSTCVEEWNLNLNRAIHEDILPEIEAAVVGEALKEAVKLPLLLDPWLASQLIHECIGHSSEADNYLDYMLPHGYRLGYQWTRYPLDVYDDPTLPGHRASYEMDHEGERARRVQLVKQGIWNDLLHNRETQKRCQAPGAGHGRRTPDGEKTLPRMSVTYADQGNWTFKQLVEGIEHGIYCIGTWGGGSLGLNFIIRPAYGRIIRNGRLTDEIVRRFDIKGNKMDVMMKVEKLSNELRFYNPVFGCDKNGQNNLPVTLGSPHILLQPFTIHPVS</sequence>
<reference evidence="3 4" key="1">
    <citation type="submission" date="2020-07" db="EMBL/GenBank/DDBJ databases">
        <authorList>
            <person name="Feng H."/>
        </authorList>
    </citation>
    <scope>NUCLEOTIDE SEQUENCE [LARGE SCALE GENOMIC DNA]</scope>
    <source>
        <strain evidence="4">s-11</strain>
    </source>
</reference>
<dbReference type="SUPFAM" id="SSF111283">
    <property type="entry name" value="Putative modulator of DNA gyrase, PmbA/TldD"/>
    <property type="match status" value="1"/>
</dbReference>
<evidence type="ECO:0000259" key="2">
    <source>
        <dbReference type="Pfam" id="PF19289"/>
    </source>
</evidence>
<evidence type="ECO:0000313" key="3">
    <source>
        <dbReference type="EMBL" id="MBA4542095.1"/>
    </source>
</evidence>
<dbReference type="InterPro" id="IPR045569">
    <property type="entry name" value="Metalloprtase-TldD/E_C"/>
</dbReference>
<dbReference type="RefSeq" id="WP_033099482.1">
    <property type="nucleotide sequence ID" value="NZ_JACEIP010000004.1"/>
</dbReference>
<protein>
    <submittedName>
        <fullName evidence="3">TldD/PmbA family protein</fullName>
    </submittedName>
</protein>
<comment type="similarity">
    <text evidence="1">Belongs to the peptidase U62 family.</text>
</comment>
<dbReference type="InterPro" id="IPR036059">
    <property type="entry name" value="TldD/PmbA_sf"/>
</dbReference>
<dbReference type="Pfam" id="PF19289">
    <property type="entry name" value="PmbA_TldD_3rd"/>
    <property type="match status" value="1"/>
</dbReference>
<name>A0A7W1X8L5_9BACL</name>
<gene>
    <name evidence="3" type="ORF">H1164_04165</name>
</gene>
<comment type="caution">
    <text evidence="3">The sequence shown here is derived from an EMBL/GenBank/DDBJ whole genome shotgun (WGS) entry which is preliminary data.</text>
</comment>
<dbReference type="AlphaFoldDB" id="A0A7W1X8L5"/>
<dbReference type="InterPro" id="IPR051463">
    <property type="entry name" value="Peptidase_U62_metallo"/>
</dbReference>
<dbReference type="PANTHER" id="PTHR30624">
    <property type="entry name" value="UNCHARACTERIZED PROTEIN TLDD AND PMBA"/>
    <property type="match status" value="1"/>
</dbReference>